<dbReference type="SMART" id="SM00260">
    <property type="entry name" value="CheW"/>
    <property type="match status" value="1"/>
</dbReference>
<dbReference type="PROSITE" id="PS50851">
    <property type="entry name" value="CHEW"/>
    <property type="match status" value="1"/>
</dbReference>
<organism evidence="2 3">
    <name type="scientific">Methanospirillum hungatei JF-1 (strain ATCC 27890 / DSM 864 / NBRC 100397 / JF-1)</name>
    <dbReference type="NCBI Taxonomy" id="323259"/>
    <lineage>
        <taxon>Archaea</taxon>
        <taxon>Methanobacteriati</taxon>
        <taxon>Methanobacteriota</taxon>
        <taxon>Stenosarchaea group</taxon>
        <taxon>Methanomicrobia</taxon>
        <taxon>Methanomicrobiales</taxon>
        <taxon>Methanospirillaceae</taxon>
        <taxon>Methanospirillum</taxon>
    </lineage>
</organism>
<keyword evidence="3" id="KW-1185">Reference proteome</keyword>
<proteinExistence type="predicted"/>
<dbReference type="InterPro" id="IPR002545">
    <property type="entry name" value="CheW-lke_dom"/>
</dbReference>
<feature type="domain" description="CheW-like" evidence="1">
    <location>
        <begin position="19"/>
        <end position="155"/>
    </location>
</feature>
<dbReference type="AlphaFoldDB" id="Q2FQU1"/>
<dbReference type="HOGENOM" id="CLU_048995_3_4_2"/>
<reference evidence="3" key="1">
    <citation type="journal article" date="2016" name="Stand. Genomic Sci.">
        <title>Complete genome sequence of Methanospirillum hungatei type strain JF1.</title>
        <authorList>
            <person name="Gunsalus R.P."/>
            <person name="Cook L.E."/>
            <person name="Crable B."/>
            <person name="Rohlin L."/>
            <person name="McDonald E."/>
            <person name="Mouttaki H."/>
            <person name="Sieber J.R."/>
            <person name="Poweleit N."/>
            <person name="Zhou H."/>
            <person name="Lapidus A.L."/>
            <person name="Daligault H.E."/>
            <person name="Land M."/>
            <person name="Gilna P."/>
            <person name="Ivanova N."/>
            <person name="Kyrpides N."/>
            <person name="Culley D.E."/>
            <person name="McInerney M.J."/>
        </authorList>
    </citation>
    <scope>NUCLEOTIDE SEQUENCE [LARGE SCALE GENOMIC DNA]</scope>
    <source>
        <strain evidence="3">ATCC 27890 / DSM 864 / NBRC 100397 / JF-1</strain>
    </source>
</reference>
<name>Q2FQU1_METHJ</name>
<dbReference type="RefSeq" id="WP_011448022.1">
    <property type="nucleotide sequence ID" value="NC_007796.1"/>
</dbReference>
<dbReference type="Proteomes" id="UP000001941">
    <property type="component" value="Chromosome"/>
</dbReference>
<evidence type="ECO:0000313" key="2">
    <source>
        <dbReference type="EMBL" id="ABD40743.1"/>
    </source>
</evidence>
<dbReference type="EnsemblBacteria" id="ABD40743">
    <property type="protein sequence ID" value="ABD40743"/>
    <property type="gene ID" value="Mhun_0993"/>
</dbReference>
<dbReference type="GO" id="GO:0007165">
    <property type="term" value="P:signal transduction"/>
    <property type="evidence" value="ECO:0007669"/>
    <property type="project" value="InterPro"/>
</dbReference>
<dbReference type="eggNOG" id="arCOG02395">
    <property type="taxonomic scope" value="Archaea"/>
</dbReference>
<gene>
    <name evidence="2" type="ordered locus">Mhun_0993</name>
</gene>
<dbReference type="KEGG" id="mhu:Mhun_0993"/>
<sequence>MVGTVGNPSFSQSSVCEDSKDILVFTVRNVRFGIPAVLLDHVIRMVAITPVDDPPRGIVGIINYHGDVLPVFSFRRYLSLDEKSPAIQDFLIIVKEERHMAIIAETISGVYHIEDEVISPEQLCAGMKGITGIYRCDDGLLIISHPKDLLGIEDQEKISAIREYLDL</sequence>
<dbReference type="InParanoid" id="Q2FQU1"/>
<dbReference type="PANTHER" id="PTHR22617:SF23">
    <property type="entry name" value="CHEMOTAXIS PROTEIN CHEW"/>
    <property type="match status" value="1"/>
</dbReference>
<dbReference type="GeneID" id="3924040"/>
<accession>Q2FQU1</accession>
<evidence type="ECO:0000259" key="1">
    <source>
        <dbReference type="PROSITE" id="PS50851"/>
    </source>
</evidence>
<dbReference type="Gene3D" id="2.30.30.40">
    <property type="entry name" value="SH3 Domains"/>
    <property type="match status" value="1"/>
</dbReference>
<dbReference type="Gene3D" id="2.40.50.180">
    <property type="entry name" value="CheA-289, Domain 4"/>
    <property type="match status" value="1"/>
</dbReference>
<dbReference type="STRING" id="323259.Mhun_0993"/>
<dbReference type="EMBL" id="CP000254">
    <property type="protein sequence ID" value="ABD40743.1"/>
    <property type="molecule type" value="Genomic_DNA"/>
</dbReference>
<dbReference type="GO" id="GO:0005829">
    <property type="term" value="C:cytosol"/>
    <property type="evidence" value="ECO:0007669"/>
    <property type="project" value="TreeGrafter"/>
</dbReference>
<dbReference type="InterPro" id="IPR039315">
    <property type="entry name" value="CheW"/>
</dbReference>
<dbReference type="SUPFAM" id="SSF50341">
    <property type="entry name" value="CheW-like"/>
    <property type="match status" value="1"/>
</dbReference>
<dbReference type="GO" id="GO:0006935">
    <property type="term" value="P:chemotaxis"/>
    <property type="evidence" value="ECO:0007669"/>
    <property type="project" value="InterPro"/>
</dbReference>
<dbReference type="OrthoDB" id="117613at2157"/>
<evidence type="ECO:0000313" key="3">
    <source>
        <dbReference type="Proteomes" id="UP000001941"/>
    </source>
</evidence>
<protein>
    <submittedName>
        <fullName evidence="2">CheW protein</fullName>
    </submittedName>
</protein>
<dbReference type="Pfam" id="PF01584">
    <property type="entry name" value="CheW"/>
    <property type="match status" value="1"/>
</dbReference>
<dbReference type="PANTHER" id="PTHR22617">
    <property type="entry name" value="CHEMOTAXIS SENSOR HISTIDINE KINASE-RELATED"/>
    <property type="match status" value="1"/>
</dbReference>
<dbReference type="InterPro" id="IPR036061">
    <property type="entry name" value="CheW-like_dom_sf"/>
</dbReference>